<organism evidence="2 3">
    <name type="scientific">Dongia soli</name>
    <dbReference type="NCBI Taxonomy" id="600628"/>
    <lineage>
        <taxon>Bacteria</taxon>
        <taxon>Pseudomonadati</taxon>
        <taxon>Pseudomonadota</taxon>
        <taxon>Alphaproteobacteria</taxon>
        <taxon>Rhodospirillales</taxon>
        <taxon>Dongiaceae</taxon>
        <taxon>Dongia</taxon>
    </lineage>
</organism>
<protein>
    <recommendedName>
        <fullName evidence="4">Avidin family protein</fullName>
    </recommendedName>
</protein>
<name>A0ABU5E6T7_9PROT</name>
<accession>A0ABU5E6T7</accession>
<keyword evidence="3" id="KW-1185">Reference proteome</keyword>
<evidence type="ECO:0000256" key="1">
    <source>
        <dbReference type="SAM" id="SignalP"/>
    </source>
</evidence>
<evidence type="ECO:0000313" key="2">
    <source>
        <dbReference type="EMBL" id="MDY0881602.1"/>
    </source>
</evidence>
<comment type="caution">
    <text evidence="2">The sequence shown here is derived from an EMBL/GenBank/DDBJ whole genome shotgun (WGS) entry which is preliminary data.</text>
</comment>
<sequence>MKKTILMLGLAALILPATAQAEPLRGYNFINVVQRNTLSGTNADGVRFNTYFLPGGMATYQDANGVTDHGTWMLDKEGDVCVTWSKMLAGKQNCYQVSIDKSAVIWSNKDGSLHGSLLGAVEPLEMKAGQ</sequence>
<dbReference type="RefSeq" id="WP_320506661.1">
    <property type="nucleotide sequence ID" value="NZ_JAXCLW010000001.1"/>
</dbReference>
<dbReference type="Proteomes" id="UP001279642">
    <property type="component" value="Unassembled WGS sequence"/>
</dbReference>
<feature type="signal peptide" evidence="1">
    <location>
        <begin position="1"/>
        <end position="21"/>
    </location>
</feature>
<dbReference type="EMBL" id="JAXCLW010000001">
    <property type="protein sequence ID" value="MDY0881602.1"/>
    <property type="molecule type" value="Genomic_DNA"/>
</dbReference>
<proteinExistence type="predicted"/>
<keyword evidence="1" id="KW-0732">Signal</keyword>
<feature type="chain" id="PRO_5045725884" description="Avidin family protein" evidence="1">
    <location>
        <begin position="22"/>
        <end position="130"/>
    </location>
</feature>
<evidence type="ECO:0000313" key="3">
    <source>
        <dbReference type="Proteomes" id="UP001279642"/>
    </source>
</evidence>
<evidence type="ECO:0008006" key="4">
    <source>
        <dbReference type="Google" id="ProtNLM"/>
    </source>
</evidence>
<reference evidence="2 3" key="1">
    <citation type="journal article" date="2016" name="Antonie Van Leeuwenhoek">
        <title>Dongia soli sp. nov., isolated from soil from Dokdo, Korea.</title>
        <authorList>
            <person name="Kim D.U."/>
            <person name="Lee H."/>
            <person name="Kim H."/>
            <person name="Kim S.G."/>
            <person name="Ka J.O."/>
        </authorList>
    </citation>
    <scope>NUCLEOTIDE SEQUENCE [LARGE SCALE GENOMIC DNA]</scope>
    <source>
        <strain evidence="2 3">D78</strain>
    </source>
</reference>
<gene>
    <name evidence="2" type="ORF">SMD27_01980</name>
</gene>